<evidence type="ECO:0000259" key="2">
    <source>
        <dbReference type="Pfam" id="PF15296"/>
    </source>
</evidence>
<feature type="compositionally biased region" description="Basic residues" evidence="1">
    <location>
        <begin position="2692"/>
        <end position="2703"/>
    </location>
</feature>
<feature type="compositionally biased region" description="Polar residues" evidence="1">
    <location>
        <begin position="410"/>
        <end position="426"/>
    </location>
</feature>
<feature type="compositionally biased region" description="Polar residues" evidence="1">
    <location>
        <begin position="490"/>
        <end position="534"/>
    </location>
</feature>
<dbReference type="InterPro" id="IPR028171">
    <property type="entry name" value="Codanin-1_C"/>
</dbReference>
<feature type="compositionally biased region" description="Polar residues" evidence="1">
    <location>
        <begin position="342"/>
        <end position="371"/>
    </location>
</feature>
<reference evidence="3" key="1">
    <citation type="submission" date="2017-11" db="EMBL/GenBank/DDBJ databases">
        <title>The sensing device of the deep-sea amphipod.</title>
        <authorList>
            <person name="Kobayashi H."/>
            <person name="Nagahama T."/>
            <person name="Arai W."/>
            <person name="Sasagawa Y."/>
            <person name="Umeda M."/>
            <person name="Hayashi T."/>
            <person name="Nikaido I."/>
            <person name="Watanabe H."/>
            <person name="Oguri K."/>
            <person name="Kitazato H."/>
            <person name="Fujioka K."/>
            <person name="Kido Y."/>
            <person name="Takami H."/>
        </authorList>
    </citation>
    <scope>NUCLEOTIDE SEQUENCE</scope>
    <source>
        <tissue evidence="3">Whole body</tissue>
    </source>
</reference>
<dbReference type="GO" id="GO:0005634">
    <property type="term" value="C:nucleus"/>
    <property type="evidence" value="ECO:0007669"/>
    <property type="project" value="TreeGrafter"/>
</dbReference>
<feature type="region of interest" description="Disordered" evidence="1">
    <location>
        <begin position="486"/>
        <end position="534"/>
    </location>
</feature>
<feature type="domain" description="Codanin-1 C-terminal" evidence="2">
    <location>
        <begin position="2152"/>
        <end position="2224"/>
    </location>
</feature>
<evidence type="ECO:0000256" key="1">
    <source>
        <dbReference type="SAM" id="MobiDB-lite"/>
    </source>
</evidence>
<feature type="region of interest" description="Disordered" evidence="1">
    <location>
        <begin position="2675"/>
        <end position="2725"/>
    </location>
</feature>
<dbReference type="PANTHER" id="PTHR28678">
    <property type="entry name" value="CODANIN-1"/>
    <property type="match status" value="1"/>
</dbReference>
<feature type="compositionally biased region" description="Low complexity" evidence="1">
    <location>
        <begin position="1752"/>
        <end position="1774"/>
    </location>
</feature>
<accession>A0A6A7FUP4</accession>
<feature type="compositionally biased region" description="Low complexity" evidence="1">
    <location>
        <begin position="1816"/>
        <end position="1848"/>
    </location>
</feature>
<feature type="region of interest" description="Disordered" evidence="1">
    <location>
        <begin position="1752"/>
        <end position="1851"/>
    </location>
</feature>
<protein>
    <submittedName>
        <fullName evidence="3">Codanin-1-like isoform X1</fullName>
    </submittedName>
</protein>
<feature type="region of interest" description="Disordered" evidence="1">
    <location>
        <begin position="456"/>
        <end position="475"/>
    </location>
</feature>
<dbReference type="InterPro" id="IPR040031">
    <property type="entry name" value="Codanin-1"/>
</dbReference>
<sequence length="3000" mass="325708">MSEVLQLLLDRQVTAAQVIQWLHGRDDDQIPTVLVELQHSKGEFVPVFLNLLRDQANSFLVSTESNCRHTPNKQLRGSFPLSSVKYISPRKAPLLPVFGGRSAGGKLNFTIPARAKNLSFKDKIASIAEIKSKIINQDVAAAPYDLERLLQQDTCLTSMSRSQKVYPKSKQISPIIHHAGIGIPNSDIGSDNCAHDGKLSEAASSGCFTPMFVKTKSRLSSSTPRLAASTPKGSEASATQEYQEEVMYNNRPANWNRRQSTESESTVDSYSGGRSGNNNASNNFINSYNLNNSGVKYSDQRNSLQDYFVVKKLPNKKKSNTSGGAGKNSSNNDVNSFNSSNQTNFWENRSSRGSLNLSDNGSFPPIVTQNIAPKVDKSNNKKKRIKPTRVTSAPVVDSMSKYSDGSSSKNTRQQHQLEGNSAFINSKDSDNKSLEQERKMLRQMKAKLEKRSVLTKNITENEPCNTSKSDMSSTTVPQYNKEKLFANEEQPLTNKEQPTTNKEQPTTNKEQPTVTKEQLTATKEQPTATKEQPTANKEQLIAQNEQLITHKEEPIVHKEHLVTNEEQQSYSKQIDVAGLVAVPQDCSLTMNVSSPQLSTNMETLDELIRVYSYLVVYNYVPSLMMELYFAFQLLTVRGCFVKPRHYNNVPGVPYFFSSIHNCVYFASHFLASIPDILRLLDRATLRLLSENDRLQQFTPEAQQLISNLVDTRPPQPSPKQTPRSPMKGVAFQVDSDNRANFPDNTTFHIFRKQRDLFYELLREWEREHQMSHWNLSTSLGPKIRSLLELGPDPCNVAHLARLFVSQLLSMCEANHMIPLPQEDGGSVLSLLKRQHPEKFQRLQQRLVAPSRVTGGPVPPPSFPGVQQFFRGFLLEAYNPTFNTHLEDNLVPRLLDLLGAAEGDTPAPRARSRVSVRLLLRQVGVIGKFVGLLWFSSYHSPLSLPQPAIAAQVALRSKINLRMSLCGVVRCCATRGQLVAAVVCCVQLLSVADSVALHTTHLHTAAMVLRHIYYMLITCKSAAGSCSHQSKAQSTCLNDNKEQHLNAHGKCDAGGTGYQQSVRGSQQCSAKTCPRNTTNDNASVGEAEKGIGETLSNRNVDDNEDVTSKAEHCAVTYDDKNSTHDAGFCRKPRSLDFNSDKAVIAKTPAGFNINTTSNKLGLFLTDGTKSNSDDNEKLGVTPIYKGSCNAESNNVENTDASTFSTVEPITDHNIVGNKISGTNSKVTITSLDSKETESSVHDTSDAMMISFSMPSSAESRNTNTADSAIMKDCILPNFDVHDNDNTTAKIIASGNTSNKNYGTCSKHNVTSNPGKSKAATSVGSEGVASTTCGVNVGSAFTTNSGGTYNSSCQTPTHDPVSLTTTKFEQLHPLNYANTGTAFTTSAGEACSSSRQTASHNPIAAAATKFGAGLQRLNSVYSSTTASSSSTAATVFSAAIEDNRRSNMLSKTVFSAEVSLFLRLLLGWLFDLPIFPDGLFYADLHTTDIDVEEYNKTIECVESLYSAPCISCMEEAIRQSVPERHQHQQKGAAKHGSSSDSDASTPSKDASQSTVRSVRAHRITPASADTEADAAHASTTADDSAAADVAATTAATSTNQAATTTTAAVATDQIDDEDCRREQRAVQSLYETPAKTPRRAAQISNTFNNATTAQSRLETPVGISQDKHEVQHLAASSSQKPSILTTSTSQSSETSPYTPSSKLLCVNVTLSEMGSLQLCSVSSCLCCHLTECTSCCSGRDSNVLDVSSQDTSIINQSTSQSNQNRSISIRSASKSIQNASKSIQNASESNQKASQSNQNPSQSNQDTSISNQNTSTFNQKSSISNQNTSISNRRASQSNQNVSQTNQNPSLSKENIDAGAASIIVPCTPRAKNNKNIHQNKSQFTPYRNTQDKISFTEGDTVPYTPHGKNIVPLDSTTQSLTTPQNKVILPSFATNSRAGGEASQVSDNSRQECSGSASCPCCCSSSTSCTPFKTPANLQKHGHLNPAIPIITFQETPEHNNAEDFAVGGAGLRKMLMLDNRNNLGHGPGSPAVPSNRLDDYLTVDYQLLQEWCPQISELKALLTSYSSVGGACSCNSCCCPCGSNTGCASSSYGGGAVRKMAPLTTVPVTGVKNISSGHTALVSDGGTASAPDAATTDVKPPAESKNVSVVTVSATSASLQLVKQEDDAHRDLQNQLEESFFHHQPSSVRECVLFIVEQLVSNCVRHLRSTIIPTATARYVQKLQYGLEEHIGSISTLQLLSDGLERHARAEVLSATQQLRADVSTSCLDHLQQQLLQQKQVLQTLLPTDTTNQGMLVCCGVVQRACSSRVQQWLSSNLEQATPPQLLSPTAAKIIRATLRNMNKSAPSDLNLTTNTSFEVQQQNLETSNQSKTTAATTVATEAHQPARATVTDAVNTCARNEAPDAAIINKSHFAVIAAEKIFSIVKDDNKVSTEVRCSTVKQSGEDILVDGKGSHSNVSRFSSETNNISGKEASAPINNNRSNKNRERSVSSPGRDATIDPNPVVESCNVANDSNTLTPAGNTTASGTNTTHSSYFKDESAPKTSNPDPNTATLDARMSNRKKTKESNIDLSSIENKTTLIDNISANVDPRTIKMDTKTNTLCSGTSECKINDSRALKEHSAKAGGPNHVSTAPAPSVLLAELKHIVRAIYISMKNESSNIRVTCSIPLQYCGPSQRPRDWQNKARDAKTTAKKASKPKPHTSGHQDVSGSSTQRNDTDSATSVEVSCVVSRNVVGEGISYDVNKDSDGENNGKLNIDESVPTVDNDQKSQSVSISRDEENKKMTTKSVSALNKDYKTGGRDCGGEADGVFRERRHGLPVYVLTSEHLLTMARAVDDCVKYRGDLTSPVLKGLKALTVDIVVMLGCLENPLVTHEVLESYLSLWKEGGVLELPPTLSTTILSPRILTLIEHRVLQGFVSGKRCCNGLQSLLRRCVDATLLQKELLQDQAVALLQHCWTQDILSGLSTVLESLCTEQDQDSVLSWMPWICQEMENFEDVE</sequence>
<feature type="region of interest" description="Disordered" evidence="1">
    <location>
        <begin position="315"/>
        <end position="432"/>
    </location>
</feature>
<evidence type="ECO:0000313" key="3">
    <source>
        <dbReference type="EMBL" id="LAC22034.1"/>
    </source>
</evidence>
<feature type="compositionally biased region" description="Low complexity" evidence="1">
    <location>
        <begin position="2519"/>
        <end position="2532"/>
    </location>
</feature>
<dbReference type="EMBL" id="IACT01002773">
    <property type="protein sequence ID" value="LAC22034.1"/>
    <property type="molecule type" value="mRNA"/>
</dbReference>
<dbReference type="GO" id="GO:0006325">
    <property type="term" value="P:chromatin organization"/>
    <property type="evidence" value="ECO:0007669"/>
    <property type="project" value="TreeGrafter"/>
</dbReference>
<feature type="compositionally biased region" description="Polar residues" evidence="1">
    <location>
        <begin position="2704"/>
        <end position="2723"/>
    </location>
</feature>
<feature type="region of interest" description="Disordered" evidence="1">
    <location>
        <begin position="1625"/>
        <end position="1653"/>
    </location>
</feature>
<feature type="compositionally biased region" description="Low complexity" evidence="1">
    <location>
        <begin position="269"/>
        <end position="283"/>
    </location>
</feature>
<feature type="compositionally biased region" description="Polar residues" evidence="1">
    <location>
        <begin position="2455"/>
        <end position="2470"/>
    </location>
</feature>
<feature type="compositionally biased region" description="Polar residues" evidence="1">
    <location>
        <begin position="1640"/>
        <end position="1653"/>
    </location>
</feature>
<dbReference type="Pfam" id="PF15296">
    <property type="entry name" value="Codanin-1_C"/>
    <property type="match status" value="1"/>
</dbReference>
<feature type="compositionally biased region" description="Polar residues" evidence="1">
    <location>
        <begin position="251"/>
        <end position="268"/>
    </location>
</feature>
<feature type="compositionally biased region" description="Polar residues" evidence="1">
    <location>
        <begin position="2764"/>
        <end position="2776"/>
    </location>
</feature>
<organism evidence="3">
    <name type="scientific">Hirondellea gigas</name>
    <dbReference type="NCBI Taxonomy" id="1518452"/>
    <lineage>
        <taxon>Eukaryota</taxon>
        <taxon>Metazoa</taxon>
        <taxon>Ecdysozoa</taxon>
        <taxon>Arthropoda</taxon>
        <taxon>Crustacea</taxon>
        <taxon>Multicrustacea</taxon>
        <taxon>Malacostraca</taxon>
        <taxon>Eumalacostraca</taxon>
        <taxon>Peracarida</taxon>
        <taxon>Amphipoda</taxon>
        <taxon>Amphilochidea</taxon>
        <taxon>Lysianassida</taxon>
        <taxon>Lysianassidira</taxon>
        <taxon>Lysianassoidea</taxon>
        <taxon>Lysianassidae</taxon>
        <taxon>Hirondellea</taxon>
    </lineage>
</organism>
<feature type="region of interest" description="Disordered" evidence="1">
    <location>
        <begin position="2449"/>
        <end position="2571"/>
    </location>
</feature>
<feature type="compositionally biased region" description="Low complexity" evidence="1">
    <location>
        <begin position="328"/>
        <end position="341"/>
    </location>
</feature>
<feature type="compositionally biased region" description="Low complexity" evidence="1">
    <location>
        <begin position="1679"/>
        <end position="1697"/>
    </location>
</feature>
<feature type="region of interest" description="Disordered" evidence="1">
    <location>
        <begin position="219"/>
        <end position="283"/>
    </location>
</feature>
<feature type="region of interest" description="Disordered" evidence="1">
    <location>
        <begin position="1519"/>
        <end position="1580"/>
    </location>
</feature>
<feature type="compositionally biased region" description="Polar residues" evidence="1">
    <location>
        <begin position="2543"/>
        <end position="2554"/>
    </location>
</feature>
<feature type="region of interest" description="Disordered" evidence="1">
    <location>
        <begin position="1667"/>
        <end position="1697"/>
    </location>
</feature>
<feature type="compositionally biased region" description="Low complexity" evidence="1">
    <location>
        <begin position="1562"/>
        <end position="1580"/>
    </location>
</feature>
<name>A0A6A7FUP4_9CRUS</name>
<feature type="compositionally biased region" description="Polar residues" evidence="1">
    <location>
        <begin position="1804"/>
        <end position="1815"/>
    </location>
</feature>
<feature type="compositionally biased region" description="Low complexity" evidence="1">
    <location>
        <begin position="397"/>
        <end position="409"/>
    </location>
</feature>
<proteinExistence type="evidence at transcript level"/>
<feature type="compositionally biased region" description="Basic and acidic residues" evidence="1">
    <location>
        <begin position="2678"/>
        <end position="2691"/>
    </location>
</feature>
<feature type="region of interest" description="Disordered" evidence="1">
    <location>
        <begin position="2741"/>
        <end position="2787"/>
    </location>
</feature>
<feature type="compositionally biased region" description="Low complexity" evidence="1">
    <location>
        <begin position="1528"/>
        <end position="1549"/>
    </location>
</feature>
<dbReference type="PANTHER" id="PTHR28678:SF1">
    <property type="entry name" value="CODANIN-1"/>
    <property type="match status" value="1"/>
</dbReference>
<feature type="compositionally biased region" description="Low complexity" evidence="1">
    <location>
        <begin position="1782"/>
        <end position="1803"/>
    </location>
</feature>